<dbReference type="Pfam" id="PF00072">
    <property type="entry name" value="Response_reg"/>
    <property type="match status" value="1"/>
</dbReference>
<dbReference type="PANTHER" id="PTHR44591:SF3">
    <property type="entry name" value="RESPONSE REGULATORY DOMAIN-CONTAINING PROTEIN"/>
    <property type="match status" value="1"/>
</dbReference>
<feature type="modified residue" description="4-aspartylphosphate" evidence="2">
    <location>
        <position position="58"/>
    </location>
</feature>
<dbReference type="SUPFAM" id="SSF52172">
    <property type="entry name" value="CheY-like"/>
    <property type="match status" value="1"/>
</dbReference>
<feature type="compositionally biased region" description="Basic and acidic residues" evidence="3">
    <location>
        <begin position="154"/>
        <end position="178"/>
    </location>
</feature>
<accession>A0A4S2H5C0</accession>
<proteinExistence type="predicted"/>
<dbReference type="AlphaFoldDB" id="A0A4S2H5C0"/>
<dbReference type="InterPro" id="IPR001789">
    <property type="entry name" value="Sig_transdc_resp-reg_receiver"/>
</dbReference>
<dbReference type="InterPro" id="IPR050595">
    <property type="entry name" value="Bact_response_regulator"/>
</dbReference>
<comment type="caution">
    <text evidence="5">The sequence shown here is derived from an EMBL/GenBank/DDBJ whole genome shotgun (WGS) entry which is preliminary data.</text>
</comment>
<evidence type="ECO:0000256" key="1">
    <source>
        <dbReference type="ARBA" id="ARBA00022553"/>
    </source>
</evidence>
<evidence type="ECO:0000259" key="4">
    <source>
        <dbReference type="PROSITE" id="PS50110"/>
    </source>
</evidence>
<evidence type="ECO:0000256" key="2">
    <source>
        <dbReference type="PROSITE-ProRule" id="PRU00169"/>
    </source>
</evidence>
<dbReference type="InterPro" id="IPR011006">
    <property type="entry name" value="CheY-like_superfamily"/>
</dbReference>
<reference evidence="5 6" key="1">
    <citation type="journal article" date="2017" name="Int. J. Syst. Evol. Microbiol.">
        <title>Marinicauda algicola sp. nov., isolated from a marine red alga Rhodosorus marinus.</title>
        <authorList>
            <person name="Jeong S.E."/>
            <person name="Jeon S.H."/>
            <person name="Chun B.H."/>
            <person name="Kim D.W."/>
            <person name="Jeon C.O."/>
        </authorList>
    </citation>
    <scope>NUCLEOTIDE SEQUENCE [LARGE SCALE GENOMIC DNA]</scope>
    <source>
        <strain evidence="5 6">JCM 31718</strain>
    </source>
</reference>
<protein>
    <submittedName>
        <fullName evidence="5">Response regulator</fullName>
    </submittedName>
</protein>
<dbReference type="PANTHER" id="PTHR44591">
    <property type="entry name" value="STRESS RESPONSE REGULATOR PROTEIN 1"/>
    <property type="match status" value="1"/>
</dbReference>
<dbReference type="EMBL" id="SRXW01000001">
    <property type="protein sequence ID" value="TGY90743.1"/>
    <property type="molecule type" value="Genomic_DNA"/>
</dbReference>
<dbReference type="OrthoDB" id="9786548at2"/>
<dbReference type="Proteomes" id="UP000308054">
    <property type="component" value="Unassembled WGS sequence"/>
</dbReference>
<gene>
    <name evidence="5" type="ORF">E5163_02155</name>
</gene>
<dbReference type="GO" id="GO:0000160">
    <property type="term" value="P:phosphorelay signal transduction system"/>
    <property type="evidence" value="ECO:0007669"/>
    <property type="project" value="InterPro"/>
</dbReference>
<keyword evidence="6" id="KW-1185">Reference proteome</keyword>
<feature type="domain" description="Response regulatory" evidence="4">
    <location>
        <begin position="8"/>
        <end position="127"/>
    </location>
</feature>
<evidence type="ECO:0000313" key="5">
    <source>
        <dbReference type="EMBL" id="TGY90743.1"/>
    </source>
</evidence>
<evidence type="ECO:0000256" key="3">
    <source>
        <dbReference type="SAM" id="MobiDB-lite"/>
    </source>
</evidence>
<feature type="region of interest" description="Disordered" evidence="3">
    <location>
        <begin position="138"/>
        <end position="178"/>
    </location>
</feature>
<organism evidence="5 6">
    <name type="scientific">Marinicauda algicola</name>
    <dbReference type="NCBI Taxonomy" id="2029849"/>
    <lineage>
        <taxon>Bacteria</taxon>
        <taxon>Pseudomonadati</taxon>
        <taxon>Pseudomonadota</taxon>
        <taxon>Alphaproteobacteria</taxon>
        <taxon>Maricaulales</taxon>
        <taxon>Maricaulaceae</taxon>
        <taxon>Marinicauda</taxon>
    </lineage>
</organism>
<dbReference type="Gene3D" id="3.40.50.2300">
    <property type="match status" value="1"/>
</dbReference>
<dbReference type="SMART" id="SM00448">
    <property type="entry name" value="REC"/>
    <property type="match status" value="1"/>
</dbReference>
<sequence>MNTLNRLSVLIVDDNVHMIHIVRTMLRGFGIVHTFEARDPAEGLNIAREDAIDIVILDYQMDLLDGLEFTRMIRTAKDSHNRFVPIILLTAYTERSRIARARDAGVTEICAKPINAIELYRKISACINDPRPFVKTKNFFGPDRRRRSHQGYSGEERRTSVLAEKPEPELEDARAAGL</sequence>
<keyword evidence="1 2" id="KW-0597">Phosphoprotein</keyword>
<name>A0A4S2H5C0_9PROT</name>
<dbReference type="PROSITE" id="PS50110">
    <property type="entry name" value="RESPONSE_REGULATORY"/>
    <property type="match status" value="1"/>
</dbReference>
<evidence type="ECO:0000313" key="6">
    <source>
        <dbReference type="Proteomes" id="UP000308054"/>
    </source>
</evidence>